<reference evidence="1 2" key="1">
    <citation type="journal article" date="2011" name="Stand. Genomic Sci.">
        <title>Non-contiguous finished genome sequence and contextual data of the filamentous soil bacterium Ktedonobacter racemifer type strain (SOSP1-21).</title>
        <authorList>
            <person name="Chang Y.J."/>
            <person name="Land M."/>
            <person name="Hauser L."/>
            <person name="Chertkov O."/>
            <person name="Del Rio T.G."/>
            <person name="Nolan M."/>
            <person name="Copeland A."/>
            <person name="Tice H."/>
            <person name="Cheng J.F."/>
            <person name="Lucas S."/>
            <person name="Han C."/>
            <person name="Goodwin L."/>
            <person name="Pitluck S."/>
            <person name="Ivanova N."/>
            <person name="Ovchinikova G."/>
            <person name="Pati A."/>
            <person name="Chen A."/>
            <person name="Palaniappan K."/>
            <person name="Mavromatis K."/>
            <person name="Liolios K."/>
            <person name="Brettin T."/>
            <person name="Fiebig A."/>
            <person name="Rohde M."/>
            <person name="Abt B."/>
            <person name="Goker M."/>
            <person name="Detter J.C."/>
            <person name="Woyke T."/>
            <person name="Bristow J."/>
            <person name="Eisen J.A."/>
            <person name="Markowitz V."/>
            <person name="Hugenholtz P."/>
            <person name="Kyrpides N.C."/>
            <person name="Klenk H.P."/>
            <person name="Lapidus A."/>
        </authorList>
    </citation>
    <scope>NUCLEOTIDE SEQUENCE [LARGE SCALE GENOMIC DNA]</scope>
    <source>
        <strain evidence="2">DSM 44963</strain>
    </source>
</reference>
<name>D6U1B9_KTERA</name>
<keyword evidence="2" id="KW-1185">Reference proteome</keyword>
<dbReference type="RefSeq" id="WP_007917740.1">
    <property type="nucleotide sequence ID" value="NZ_ADVG01000004.1"/>
</dbReference>
<evidence type="ECO:0000313" key="1">
    <source>
        <dbReference type="EMBL" id="EFH80770.1"/>
    </source>
</evidence>
<evidence type="ECO:0000313" key="2">
    <source>
        <dbReference type="Proteomes" id="UP000004508"/>
    </source>
</evidence>
<dbReference type="AlphaFoldDB" id="D6U1B9"/>
<comment type="caution">
    <text evidence="1">The sequence shown here is derived from an EMBL/GenBank/DDBJ whole genome shotgun (WGS) entry which is preliminary data.</text>
</comment>
<organism evidence="1 2">
    <name type="scientific">Ktedonobacter racemifer DSM 44963</name>
    <dbReference type="NCBI Taxonomy" id="485913"/>
    <lineage>
        <taxon>Bacteria</taxon>
        <taxon>Bacillati</taxon>
        <taxon>Chloroflexota</taxon>
        <taxon>Ktedonobacteria</taxon>
        <taxon>Ktedonobacterales</taxon>
        <taxon>Ktedonobacteraceae</taxon>
        <taxon>Ktedonobacter</taxon>
    </lineage>
</organism>
<dbReference type="Proteomes" id="UP000004508">
    <property type="component" value="Unassembled WGS sequence"/>
</dbReference>
<gene>
    <name evidence="1" type="ORF">Krac_1390</name>
</gene>
<accession>D6U1B9</accession>
<proteinExistence type="predicted"/>
<dbReference type="InParanoid" id="D6U1B9"/>
<sequence>MSVQMMVPLHPDPEAKIWRACLCEEKNVVRARSRFGEEPMRVSESVVLPLPSRVQVMVLAALLFHEQYGRGVRIEVRGQVQGKGLQVHVFREWVEVGEFDAALDLVGLKDPGYSMEEEDEEEDGLRWRSVSRVPSMTPSSVSCSPYSSRNWASLVLRLTVVPILME</sequence>
<dbReference type="EMBL" id="ADVG01000004">
    <property type="protein sequence ID" value="EFH80770.1"/>
    <property type="molecule type" value="Genomic_DNA"/>
</dbReference>
<protein>
    <submittedName>
        <fullName evidence="1">Uncharacterized protein</fullName>
    </submittedName>
</protein>